<dbReference type="InterPro" id="IPR036237">
    <property type="entry name" value="Xyl_isomerase-like_sf"/>
</dbReference>
<comment type="caution">
    <text evidence="1">The sequence shown here is derived from an EMBL/GenBank/DDBJ whole genome shotgun (WGS) entry which is preliminary data.</text>
</comment>
<reference evidence="1 2" key="1">
    <citation type="submission" date="2019-02" db="EMBL/GenBank/DDBJ databases">
        <title>Deep-cultivation of Planctomycetes and their phenomic and genomic characterization uncovers novel biology.</title>
        <authorList>
            <person name="Wiegand S."/>
            <person name="Jogler M."/>
            <person name="Boedeker C."/>
            <person name="Pinto D."/>
            <person name="Vollmers J."/>
            <person name="Rivas-Marin E."/>
            <person name="Kohn T."/>
            <person name="Peeters S.H."/>
            <person name="Heuer A."/>
            <person name="Rast P."/>
            <person name="Oberbeckmann S."/>
            <person name="Bunk B."/>
            <person name="Jeske O."/>
            <person name="Meyerdierks A."/>
            <person name="Storesund J.E."/>
            <person name="Kallscheuer N."/>
            <person name="Luecker S."/>
            <person name="Lage O.M."/>
            <person name="Pohl T."/>
            <person name="Merkel B.J."/>
            <person name="Hornburger P."/>
            <person name="Mueller R.-W."/>
            <person name="Bruemmer F."/>
            <person name="Labrenz M."/>
            <person name="Spormann A.M."/>
            <person name="Op Den Camp H."/>
            <person name="Overmann J."/>
            <person name="Amann R."/>
            <person name="Jetten M.S.M."/>
            <person name="Mascher T."/>
            <person name="Medema M.H."/>
            <person name="Devos D.P."/>
            <person name="Kaster A.-K."/>
            <person name="Ovreas L."/>
            <person name="Rohde M."/>
            <person name="Galperin M.Y."/>
            <person name="Jogler C."/>
        </authorList>
    </citation>
    <scope>NUCLEOTIDE SEQUENCE [LARGE SCALE GENOMIC DNA]</scope>
    <source>
        <strain evidence="1 2">Pan54</strain>
    </source>
</reference>
<dbReference type="GO" id="GO:0016853">
    <property type="term" value="F:isomerase activity"/>
    <property type="evidence" value="ECO:0007669"/>
    <property type="project" value="UniProtKB-KW"/>
</dbReference>
<dbReference type="OrthoDB" id="213235at2"/>
<dbReference type="AlphaFoldDB" id="A0A5C5XBK5"/>
<name>A0A5C5XBK5_9PLAN</name>
<sequence>MLKIATKFAPDEATLSLAWRAGFRYGEFFLTPEILAKVNAIVKTAQNYPIEYVPHFPNKKVTKMAAQACVDLYKRLDCKAIVIHQPMLDQWGASIQEWHPDICFAVENHYLTEEQFWEWADKNPGLNLDIEHLWKFTLQDAPLPQVVEFFSKFLDRYADKLNHIHLPGYIPGADEHRPMYCSRELMYAVWPLLEKKQYTGLIVSEINKQYQTFQDLRMDALLFEGWHSQQKSK</sequence>
<dbReference type="Gene3D" id="3.20.20.150">
    <property type="entry name" value="Divalent-metal-dependent TIM barrel enzymes"/>
    <property type="match status" value="1"/>
</dbReference>
<dbReference type="EMBL" id="SJPG01000001">
    <property type="protein sequence ID" value="TWT59545.1"/>
    <property type="molecule type" value="Genomic_DNA"/>
</dbReference>
<proteinExistence type="predicted"/>
<evidence type="ECO:0000313" key="2">
    <source>
        <dbReference type="Proteomes" id="UP000316095"/>
    </source>
</evidence>
<organism evidence="1 2">
    <name type="scientific">Rubinisphaera italica</name>
    <dbReference type="NCBI Taxonomy" id="2527969"/>
    <lineage>
        <taxon>Bacteria</taxon>
        <taxon>Pseudomonadati</taxon>
        <taxon>Planctomycetota</taxon>
        <taxon>Planctomycetia</taxon>
        <taxon>Planctomycetales</taxon>
        <taxon>Planctomycetaceae</taxon>
        <taxon>Rubinisphaera</taxon>
    </lineage>
</organism>
<protein>
    <submittedName>
        <fullName evidence="1">Xylose isomerase-like TIM barrel</fullName>
    </submittedName>
</protein>
<keyword evidence="1" id="KW-0413">Isomerase</keyword>
<keyword evidence="2" id="KW-1185">Reference proteome</keyword>
<gene>
    <name evidence="1" type="ORF">Pan54_02520</name>
</gene>
<accession>A0A5C5XBK5</accession>
<evidence type="ECO:0000313" key="1">
    <source>
        <dbReference type="EMBL" id="TWT59545.1"/>
    </source>
</evidence>
<dbReference type="SUPFAM" id="SSF51658">
    <property type="entry name" value="Xylose isomerase-like"/>
    <property type="match status" value="1"/>
</dbReference>
<dbReference type="RefSeq" id="WP_146501699.1">
    <property type="nucleotide sequence ID" value="NZ_SJPG01000001.1"/>
</dbReference>
<dbReference type="Proteomes" id="UP000316095">
    <property type="component" value="Unassembled WGS sequence"/>
</dbReference>